<dbReference type="AlphaFoldDB" id="A0A2G1BPQ3"/>
<evidence type="ECO:0000313" key="2">
    <source>
        <dbReference type="Proteomes" id="UP000222163"/>
    </source>
</evidence>
<comment type="caution">
    <text evidence="1">The sequence shown here is derived from an EMBL/GenBank/DDBJ whole genome shotgun (WGS) entry which is preliminary data.</text>
</comment>
<accession>A0A2G1BPQ3</accession>
<feature type="non-terminal residue" evidence="1">
    <location>
        <position position="100"/>
    </location>
</feature>
<dbReference type="EMBL" id="PDUU01000497">
    <property type="protein sequence ID" value="PHN96036.1"/>
    <property type="molecule type" value="Genomic_DNA"/>
</dbReference>
<dbReference type="Gene3D" id="2.60.120.380">
    <property type="match status" value="1"/>
</dbReference>
<feature type="non-terminal residue" evidence="1">
    <location>
        <position position="1"/>
    </location>
</feature>
<proteinExistence type="predicted"/>
<protein>
    <submittedName>
        <fullName evidence="1">Uncharacterized protein</fullName>
    </submittedName>
</protein>
<evidence type="ECO:0000313" key="1">
    <source>
        <dbReference type="EMBL" id="PHN96036.1"/>
    </source>
</evidence>
<gene>
    <name evidence="1" type="ORF">CSC81_17005</name>
</gene>
<dbReference type="RefSeq" id="WP_176550653.1">
    <property type="nucleotide sequence ID" value="NZ_PDUU01000497.1"/>
</dbReference>
<reference evidence="1 2" key="1">
    <citation type="journal article" date="2016" name="Nat. Commun.">
        <title>Microbial interactions lead to rapid micro-scale successions on model marine particles.</title>
        <authorList>
            <person name="Datta M.S."/>
            <person name="Sliwerska E."/>
            <person name="Gore J."/>
            <person name="Polz M.F."/>
            <person name="Cordero O.X."/>
        </authorList>
    </citation>
    <scope>NUCLEOTIDE SEQUENCE [LARGE SCALE GENOMIC DNA]</scope>
    <source>
        <strain evidence="1 2">4G03</strain>
    </source>
</reference>
<sequence length="100" mass="11378">TLSYNFIPLTYNIDNENSENYSQALTTQENTNYEGWFNNENNTTFSDSEDWYKFTSPRNGELSIIINDGDEDVFGNLGLLELYDNSLNLIDATTVVESGL</sequence>
<dbReference type="Proteomes" id="UP000222163">
    <property type="component" value="Unassembled WGS sequence"/>
</dbReference>
<organism evidence="1 2">
    <name type="scientific">Tenacibaculum discolor</name>
    <dbReference type="NCBI Taxonomy" id="361581"/>
    <lineage>
        <taxon>Bacteria</taxon>
        <taxon>Pseudomonadati</taxon>
        <taxon>Bacteroidota</taxon>
        <taxon>Flavobacteriia</taxon>
        <taxon>Flavobacteriales</taxon>
        <taxon>Flavobacteriaceae</taxon>
        <taxon>Tenacibaculum</taxon>
    </lineage>
</organism>
<name>A0A2G1BPQ3_9FLAO</name>